<dbReference type="GO" id="GO:0046872">
    <property type="term" value="F:metal ion binding"/>
    <property type="evidence" value="ECO:0007669"/>
    <property type="project" value="UniProtKB-KW"/>
</dbReference>
<dbReference type="GO" id="GO:0016491">
    <property type="term" value="F:oxidoreductase activity"/>
    <property type="evidence" value="ECO:0007669"/>
    <property type="project" value="UniProtKB-KW"/>
</dbReference>
<keyword evidence="5" id="KW-0408">Iron</keyword>
<dbReference type="PROSITE" id="PS00197">
    <property type="entry name" value="2FE2S_FER_1"/>
    <property type="match status" value="1"/>
</dbReference>
<sequence length="324" mass="35215">MANAPFQLKITDRHDDRGNIMRLTLAAADGSPLPPFDAGSHLDIRIQDSAQGIDLWRQYSLCGDPAEHGVYRLGILNDPASRGGSQALHRIARPGLVVEASNPRNHFPLAPDARRSILIGGGIGVTPMIAMAWSLEAKGSDFILHYCTRDPERTAFLSDLQGWSFASKIRCHYDNGPDTQRFDVLRDIPEPDGGTHIYVCGPQGFMDMVIDAAQTAGHANENIHREYFSADIDTSGGAFEVVAQTSGVTVEVGANETIVKALARVGVKVEVKCEEGICGTCLTDIIEGLPDHRDAFLTEDERQDGTVMMLCCSRAKTSRLVLDI</sequence>
<name>A0AAJ2B7Q3_9HYPH</name>
<dbReference type="CDD" id="cd00207">
    <property type="entry name" value="fer2"/>
    <property type="match status" value="1"/>
</dbReference>
<dbReference type="PRINTS" id="PR00409">
    <property type="entry name" value="PHDIOXRDTASE"/>
</dbReference>
<keyword evidence="1" id="KW-0285">Flavoprotein</keyword>
<dbReference type="GO" id="GO:0051537">
    <property type="term" value="F:2 iron, 2 sulfur cluster binding"/>
    <property type="evidence" value="ECO:0007669"/>
    <property type="project" value="UniProtKB-KW"/>
</dbReference>
<dbReference type="PANTHER" id="PTHR47354">
    <property type="entry name" value="NADH OXIDOREDUCTASE HCR"/>
    <property type="match status" value="1"/>
</dbReference>
<dbReference type="InterPro" id="IPR006058">
    <property type="entry name" value="2Fe2S_fd_BS"/>
</dbReference>
<dbReference type="InterPro" id="IPR001433">
    <property type="entry name" value="OxRdtase_FAD/NAD-bd"/>
</dbReference>
<feature type="domain" description="2Fe-2S ferredoxin-type" evidence="7">
    <location>
        <begin position="239"/>
        <end position="324"/>
    </location>
</feature>
<dbReference type="InterPro" id="IPR017938">
    <property type="entry name" value="Riboflavin_synthase-like_b-brl"/>
</dbReference>
<dbReference type="Pfam" id="PF00111">
    <property type="entry name" value="Fer2"/>
    <property type="match status" value="1"/>
</dbReference>
<evidence type="ECO:0000256" key="6">
    <source>
        <dbReference type="ARBA" id="ARBA00023014"/>
    </source>
</evidence>
<dbReference type="Gene3D" id="2.40.30.10">
    <property type="entry name" value="Translation factors"/>
    <property type="match status" value="1"/>
</dbReference>
<dbReference type="PROSITE" id="PS51384">
    <property type="entry name" value="FAD_FR"/>
    <property type="match status" value="1"/>
</dbReference>
<comment type="caution">
    <text evidence="9">The sequence shown here is derived from an EMBL/GenBank/DDBJ whole genome shotgun (WGS) entry which is preliminary data.</text>
</comment>
<dbReference type="InterPro" id="IPR017927">
    <property type="entry name" value="FAD-bd_FR_type"/>
</dbReference>
<evidence type="ECO:0000256" key="3">
    <source>
        <dbReference type="ARBA" id="ARBA00022723"/>
    </source>
</evidence>
<evidence type="ECO:0000256" key="5">
    <source>
        <dbReference type="ARBA" id="ARBA00023004"/>
    </source>
</evidence>
<dbReference type="CDD" id="cd06185">
    <property type="entry name" value="PDR_like"/>
    <property type="match status" value="1"/>
</dbReference>
<dbReference type="AlphaFoldDB" id="A0AAJ2B7Q3"/>
<dbReference type="Gene3D" id="3.10.20.30">
    <property type="match status" value="1"/>
</dbReference>
<accession>A0AAJ2B7Q3</accession>
<keyword evidence="2" id="KW-0001">2Fe-2S</keyword>
<feature type="domain" description="FAD-binding FR-type" evidence="8">
    <location>
        <begin position="3"/>
        <end position="110"/>
    </location>
</feature>
<evidence type="ECO:0000313" key="9">
    <source>
        <dbReference type="EMBL" id="MDR6100936.1"/>
    </source>
</evidence>
<dbReference type="EMBL" id="JAVIZC010000001">
    <property type="protein sequence ID" value="MDR6100936.1"/>
    <property type="molecule type" value="Genomic_DNA"/>
</dbReference>
<keyword evidence="3" id="KW-0479">Metal-binding</keyword>
<dbReference type="InterPro" id="IPR036010">
    <property type="entry name" value="2Fe-2S_ferredoxin-like_sf"/>
</dbReference>
<evidence type="ECO:0000259" key="8">
    <source>
        <dbReference type="PROSITE" id="PS51384"/>
    </source>
</evidence>
<proteinExistence type="predicted"/>
<dbReference type="SUPFAM" id="SSF63380">
    <property type="entry name" value="Riboflavin synthase domain-like"/>
    <property type="match status" value="1"/>
</dbReference>
<dbReference type="SUPFAM" id="SSF52343">
    <property type="entry name" value="Ferredoxin reductase-like, C-terminal NADP-linked domain"/>
    <property type="match status" value="1"/>
</dbReference>
<organism evidence="9 10">
    <name type="scientific">Agrobacterium larrymoorei</name>
    <dbReference type="NCBI Taxonomy" id="160699"/>
    <lineage>
        <taxon>Bacteria</taxon>
        <taxon>Pseudomonadati</taxon>
        <taxon>Pseudomonadota</taxon>
        <taxon>Alphaproteobacteria</taxon>
        <taxon>Hyphomicrobiales</taxon>
        <taxon>Rhizobiaceae</taxon>
        <taxon>Rhizobium/Agrobacterium group</taxon>
        <taxon>Agrobacterium</taxon>
    </lineage>
</organism>
<keyword evidence="4" id="KW-0560">Oxidoreductase</keyword>
<dbReference type="SUPFAM" id="SSF54292">
    <property type="entry name" value="2Fe-2S ferredoxin-like"/>
    <property type="match status" value="1"/>
</dbReference>
<evidence type="ECO:0000259" key="7">
    <source>
        <dbReference type="PROSITE" id="PS51085"/>
    </source>
</evidence>
<keyword evidence="6" id="KW-0411">Iron-sulfur</keyword>
<dbReference type="InterPro" id="IPR001041">
    <property type="entry name" value="2Fe-2S_ferredoxin-type"/>
</dbReference>
<protein>
    <submittedName>
        <fullName evidence="9">Ferredoxin-NADP reductase</fullName>
    </submittedName>
</protein>
<evidence type="ECO:0000256" key="4">
    <source>
        <dbReference type="ARBA" id="ARBA00023002"/>
    </source>
</evidence>
<evidence type="ECO:0000256" key="2">
    <source>
        <dbReference type="ARBA" id="ARBA00022714"/>
    </source>
</evidence>
<evidence type="ECO:0000313" key="10">
    <source>
        <dbReference type="Proteomes" id="UP001255601"/>
    </source>
</evidence>
<gene>
    <name evidence="9" type="ORF">QE369_001114</name>
</gene>
<dbReference type="InterPro" id="IPR039261">
    <property type="entry name" value="FNR_nucleotide-bd"/>
</dbReference>
<dbReference type="Gene3D" id="3.40.50.80">
    <property type="entry name" value="Nucleotide-binding domain of ferredoxin-NADP reductase (FNR) module"/>
    <property type="match status" value="1"/>
</dbReference>
<evidence type="ECO:0000256" key="1">
    <source>
        <dbReference type="ARBA" id="ARBA00022630"/>
    </source>
</evidence>
<dbReference type="InterPro" id="IPR050415">
    <property type="entry name" value="MRET"/>
</dbReference>
<dbReference type="RefSeq" id="WP_309769901.1">
    <property type="nucleotide sequence ID" value="NZ_JAVIZC010000001.1"/>
</dbReference>
<dbReference type="Pfam" id="PF00175">
    <property type="entry name" value="NAD_binding_1"/>
    <property type="match status" value="1"/>
</dbReference>
<dbReference type="PANTHER" id="PTHR47354:SF1">
    <property type="entry name" value="CARNITINE MONOOXYGENASE REDUCTASE SUBUNIT"/>
    <property type="match status" value="1"/>
</dbReference>
<dbReference type="PROSITE" id="PS51085">
    <property type="entry name" value="2FE2S_FER_2"/>
    <property type="match status" value="1"/>
</dbReference>
<reference evidence="9" key="1">
    <citation type="submission" date="2023-08" db="EMBL/GenBank/DDBJ databases">
        <title>Functional and genomic diversity of the sorghum phyllosphere microbiome.</title>
        <authorList>
            <person name="Shade A."/>
        </authorList>
    </citation>
    <scope>NUCLEOTIDE SEQUENCE</scope>
    <source>
        <strain evidence="9">SORGH_AS_0974</strain>
    </source>
</reference>
<dbReference type="InterPro" id="IPR012675">
    <property type="entry name" value="Beta-grasp_dom_sf"/>
</dbReference>
<dbReference type="Proteomes" id="UP001255601">
    <property type="component" value="Unassembled WGS sequence"/>
</dbReference>